<dbReference type="Gene3D" id="3.10.260.10">
    <property type="entry name" value="Transcription regulator HTH, APSES-type DNA-binding domain"/>
    <property type="match status" value="1"/>
</dbReference>
<sequence length="508" mass="52885">MAGRNATKSPQPPVRRSSRQSTPTTLDRLASPPPTAASSTRTTRSSAIGLPASASTPSLASLVPPSADSLPVSPGRGVRKSASTRALSPRVAAKVHRPPLPAHAANKQLVDDAKATKSQRLHKVKTQTLHLGDPNGTITIARVKCPVPKGVPGHIIKRFDTDAVSASSLFRAAFPLASDVEETTEMRWIAVGSRGQYGDTKVAGNEADESKKLSGTWIPSQHAVALAKEYGILRYASDLIDFAEPSSPQPESGADEEQPTPGSAATTDNSPATRSPRAKRARVSSPLASKGASTSSATTTQALSGASGPGVTILQTLATADSGAITETTEVKVDVPVTGATADDDAAPQFDADADAQIAAAQKLVDSLKKEHVLADLAEASHIPDPHPSSAAPSTSSSSQKKQTKRALEADEDELPASGTLADALTTVDNRSFFSKLFRRNARRKVPTQAGRETRALPAPRAARQQSIPEVVVREEDGDVQGETRRWAAGFGLAVAVGATAAAPYLFG</sequence>
<evidence type="ECO:0000313" key="3">
    <source>
        <dbReference type="EMBL" id="TNY22380.1"/>
    </source>
</evidence>
<dbReference type="Proteomes" id="UP000311382">
    <property type="component" value="Unassembled WGS sequence"/>
</dbReference>
<dbReference type="GO" id="GO:1990862">
    <property type="term" value="C:nuclear membrane complex Bqt3-Bqt4"/>
    <property type="evidence" value="ECO:0007669"/>
    <property type="project" value="InterPro"/>
</dbReference>
<dbReference type="OrthoDB" id="1935484at2759"/>
<feature type="compositionally biased region" description="Low complexity" evidence="1">
    <location>
        <begin position="36"/>
        <end position="74"/>
    </location>
</feature>
<evidence type="ECO:0000313" key="4">
    <source>
        <dbReference type="Proteomes" id="UP000311382"/>
    </source>
</evidence>
<keyword evidence="4" id="KW-1185">Reference proteome</keyword>
<feature type="compositionally biased region" description="Low complexity" evidence="1">
    <location>
        <begin position="388"/>
        <end position="401"/>
    </location>
</feature>
<feature type="region of interest" description="Disordered" evidence="1">
    <location>
        <begin position="1"/>
        <end position="94"/>
    </location>
</feature>
<accession>A0A5C5FZS3</accession>
<protein>
    <recommendedName>
        <fullName evidence="2">HTH APSES-type domain-containing protein</fullName>
    </recommendedName>
</protein>
<evidence type="ECO:0000259" key="2">
    <source>
        <dbReference type="PROSITE" id="PS51299"/>
    </source>
</evidence>
<dbReference type="STRING" id="5288.A0A5C5FZS3"/>
<dbReference type="PANTHER" id="PTHR38044:SF1">
    <property type="entry name" value="BOUQUET FORMATION PROTEIN 4"/>
    <property type="match status" value="1"/>
</dbReference>
<feature type="region of interest" description="Disordered" evidence="1">
    <location>
        <begin position="381"/>
        <end position="418"/>
    </location>
</feature>
<dbReference type="EMBL" id="SOZI01000026">
    <property type="protein sequence ID" value="TNY22380.1"/>
    <property type="molecule type" value="Genomic_DNA"/>
</dbReference>
<gene>
    <name evidence="3" type="ORF">DMC30DRAFT_148636</name>
</gene>
<feature type="domain" description="HTH APSES-type" evidence="2">
    <location>
        <begin position="132"/>
        <end position="251"/>
    </location>
</feature>
<proteinExistence type="predicted"/>
<name>A0A5C5FZS3_9BASI</name>
<dbReference type="InterPro" id="IPR037548">
    <property type="entry name" value="Bqt4"/>
</dbReference>
<evidence type="ECO:0000256" key="1">
    <source>
        <dbReference type="SAM" id="MobiDB-lite"/>
    </source>
</evidence>
<feature type="region of interest" description="Disordered" evidence="1">
    <location>
        <begin position="444"/>
        <end position="466"/>
    </location>
</feature>
<dbReference type="GO" id="GO:0003677">
    <property type="term" value="F:DNA binding"/>
    <property type="evidence" value="ECO:0007669"/>
    <property type="project" value="InterPro"/>
</dbReference>
<dbReference type="InterPro" id="IPR036887">
    <property type="entry name" value="HTH_APSES_sf"/>
</dbReference>
<dbReference type="AlphaFoldDB" id="A0A5C5FZS3"/>
<feature type="compositionally biased region" description="Low complexity" evidence="1">
    <location>
        <begin position="288"/>
        <end position="306"/>
    </location>
</feature>
<dbReference type="GO" id="GO:0044820">
    <property type="term" value="P:mitotic telomere tethering at nuclear periphery"/>
    <property type="evidence" value="ECO:0007669"/>
    <property type="project" value="TreeGrafter"/>
</dbReference>
<feature type="compositionally biased region" description="Polar residues" evidence="1">
    <location>
        <begin position="260"/>
        <end position="273"/>
    </location>
</feature>
<reference evidence="3 4" key="1">
    <citation type="submission" date="2019-03" db="EMBL/GenBank/DDBJ databases">
        <title>Rhodosporidium diobovatum UCD-FST 08-225 genome sequencing, assembly, and annotation.</title>
        <authorList>
            <person name="Fakankun I.U."/>
            <person name="Fristensky B."/>
            <person name="Levin D.B."/>
        </authorList>
    </citation>
    <scope>NUCLEOTIDE SEQUENCE [LARGE SCALE GENOMIC DNA]</scope>
    <source>
        <strain evidence="3 4">UCD-FST 08-225</strain>
    </source>
</reference>
<dbReference type="SUPFAM" id="SSF54616">
    <property type="entry name" value="DNA-binding domain of Mlu1-box binding protein MBP1"/>
    <property type="match status" value="1"/>
</dbReference>
<organism evidence="3 4">
    <name type="scientific">Rhodotorula diobovata</name>
    <dbReference type="NCBI Taxonomy" id="5288"/>
    <lineage>
        <taxon>Eukaryota</taxon>
        <taxon>Fungi</taxon>
        <taxon>Dikarya</taxon>
        <taxon>Basidiomycota</taxon>
        <taxon>Pucciniomycotina</taxon>
        <taxon>Microbotryomycetes</taxon>
        <taxon>Sporidiobolales</taxon>
        <taxon>Sporidiobolaceae</taxon>
        <taxon>Rhodotorula</taxon>
    </lineage>
</organism>
<dbReference type="InterPro" id="IPR003163">
    <property type="entry name" value="Tscrpt_reg_HTH_APSES-type"/>
</dbReference>
<comment type="caution">
    <text evidence="3">The sequence shown here is derived from an EMBL/GenBank/DDBJ whole genome shotgun (WGS) entry which is preliminary data.</text>
</comment>
<dbReference type="PANTHER" id="PTHR38044">
    <property type="entry name" value="BOUQUET FORMATION PROTEIN 4"/>
    <property type="match status" value="1"/>
</dbReference>
<dbReference type="PROSITE" id="PS51299">
    <property type="entry name" value="HTH_APSES"/>
    <property type="match status" value="1"/>
</dbReference>
<dbReference type="GO" id="GO:0070197">
    <property type="term" value="P:meiotic attachment of telomere to nuclear envelope"/>
    <property type="evidence" value="ECO:0007669"/>
    <property type="project" value="InterPro"/>
</dbReference>
<feature type="region of interest" description="Disordered" evidence="1">
    <location>
        <begin position="242"/>
        <end position="308"/>
    </location>
</feature>